<evidence type="ECO:0000256" key="5">
    <source>
        <dbReference type="ARBA" id="ARBA00023239"/>
    </source>
</evidence>
<dbReference type="InterPro" id="IPR018376">
    <property type="entry name" value="Enoyl-CoA_hyd/isom_CS"/>
</dbReference>
<evidence type="ECO:0000256" key="9">
    <source>
        <dbReference type="SAM" id="MobiDB-lite"/>
    </source>
</evidence>
<keyword evidence="5" id="KW-0456">Lyase</keyword>
<evidence type="ECO:0000256" key="8">
    <source>
        <dbReference type="RuleBase" id="RU003707"/>
    </source>
</evidence>
<dbReference type="GO" id="GO:0006635">
    <property type="term" value="P:fatty acid beta-oxidation"/>
    <property type="evidence" value="ECO:0007669"/>
    <property type="project" value="TreeGrafter"/>
</dbReference>
<evidence type="ECO:0000256" key="1">
    <source>
        <dbReference type="ARBA" id="ARBA00002994"/>
    </source>
</evidence>
<keyword evidence="11" id="KW-1185">Reference proteome</keyword>
<dbReference type="PANTHER" id="PTHR11941">
    <property type="entry name" value="ENOYL-COA HYDRATASE-RELATED"/>
    <property type="match status" value="1"/>
</dbReference>
<dbReference type="AlphaFoldDB" id="A0A917RMV4"/>
<protein>
    <submittedName>
        <fullName evidence="10">Enoyl-CoA hydratase</fullName>
    </submittedName>
</protein>
<dbReference type="InterPro" id="IPR029045">
    <property type="entry name" value="ClpP/crotonase-like_dom_sf"/>
</dbReference>
<keyword evidence="3" id="KW-0276">Fatty acid metabolism</keyword>
<evidence type="ECO:0000256" key="3">
    <source>
        <dbReference type="ARBA" id="ARBA00022832"/>
    </source>
</evidence>
<evidence type="ECO:0000256" key="4">
    <source>
        <dbReference type="ARBA" id="ARBA00023098"/>
    </source>
</evidence>
<dbReference type="InterPro" id="IPR014748">
    <property type="entry name" value="Enoyl-CoA_hydra_C"/>
</dbReference>
<proteinExistence type="inferred from homology"/>
<evidence type="ECO:0000256" key="6">
    <source>
        <dbReference type="ARBA" id="ARBA00023709"/>
    </source>
</evidence>
<dbReference type="PANTHER" id="PTHR11941:SF169">
    <property type="entry name" value="(7AS)-7A-METHYL-1,5-DIOXO-2,3,5,6,7,7A-HEXAHYDRO-1H-INDENE-CARBOXYL-COA HYDROLASE"/>
    <property type="match status" value="1"/>
</dbReference>
<dbReference type="CDD" id="cd06558">
    <property type="entry name" value="crotonase-like"/>
    <property type="match status" value="1"/>
</dbReference>
<comment type="catalytic activity">
    <reaction evidence="7">
        <text>a 4-saturated-(3S)-3-hydroxyacyl-CoA = a (3E)-enoyl-CoA + H2O</text>
        <dbReference type="Rhea" id="RHEA:20724"/>
        <dbReference type="ChEBI" id="CHEBI:15377"/>
        <dbReference type="ChEBI" id="CHEBI:58521"/>
        <dbReference type="ChEBI" id="CHEBI:137480"/>
        <dbReference type="EC" id="4.2.1.17"/>
    </reaction>
</comment>
<comment type="caution">
    <text evidence="10">The sequence shown here is derived from an EMBL/GenBank/DDBJ whole genome shotgun (WGS) entry which is preliminary data.</text>
</comment>
<dbReference type="Pfam" id="PF00378">
    <property type="entry name" value="ECH_1"/>
    <property type="match status" value="1"/>
</dbReference>
<dbReference type="RefSeq" id="WP_189094331.1">
    <property type="nucleotide sequence ID" value="NZ_BMMH01000006.1"/>
</dbReference>
<sequence length="285" mass="29936">MTQAELISRDLASRDETATTETAERPVRTELHGAVLVITIDRPRVRNAVDAAVAEGIGDALEYAQADPAVRAIVLTGAVGPCFCSGGDLGEMAAGRSIEPADPAKQGWGFGGICEHPIDKPIVAAVNGHAIGGGAEMALACDLVVAVESAEFSLPEVRRGYIASGGGAVWLSRWVPRAIAMEILLLGDRFSAAQAERWGLVNRVVPDGQALTAALALAEAIAANAPLAVQAHKRLVAGLTDSRFAAAASDWARNHAEHEHIHRTEDAAEGPRAFIEKRAPVWKGR</sequence>
<evidence type="ECO:0000313" key="10">
    <source>
        <dbReference type="EMBL" id="GGL15517.1"/>
    </source>
</evidence>
<comment type="function">
    <text evidence="1">Could possibly oxidize fatty acids using specific components.</text>
</comment>
<reference evidence="10" key="1">
    <citation type="journal article" date="2014" name="Int. J. Syst. Evol. Microbiol.">
        <title>Complete genome sequence of Corynebacterium casei LMG S-19264T (=DSM 44701T), isolated from a smear-ripened cheese.</title>
        <authorList>
            <consortium name="US DOE Joint Genome Institute (JGI-PGF)"/>
            <person name="Walter F."/>
            <person name="Albersmeier A."/>
            <person name="Kalinowski J."/>
            <person name="Ruckert C."/>
        </authorList>
    </citation>
    <scope>NUCLEOTIDE SEQUENCE</scope>
    <source>
        <strain evidence="10">CGMCC 4.3508</strain>
    </source>
</reference>
<gene>
    <name evidence="10" type="ORF">GCM10011588_32680</name>
</gene>
<keyword evidence="4" id="KW-0443">Lipid metabolism</keyword>
<dbReference type="Gene3D" id="3.90.226.10">
    <property type="entry name" value="2-enoyl-CoA Hydratase, Chain A, domain 1"/>
    <property type="match status" value="1"/>
</dbReference>
<comment type="catalytic activity">
    <reaction evidence="6">
        <text>a (3S)-3-hydroxyacyl-CoA = a (2E)-enoyl-CoA + H2O</text>
        <dbReference type="Rhea" id="RHEA:16105"/>
        <dbReference type="ChEBI" id="CHEBI:15377"/>
        <dbReference type="ChEBI" id="CHEBI:57318"/>
        <dbReference type="ChEBI" id="CHEBI:58856"/>
        <dbReference type="EC" id="4.2.1.17"/>
    </reaction>
</comment>
<feature type="compositionally biased region" description="Basic and acidic residues" evidence="9">
    <location>
        <begin position="7"/>
        <end position="25"/>
    </location>
</feature>
<dbReference type="InterPro" id="IPR001753">
    <property type="entry name" value="Enoyl-CoA_hydra/iso"/>
</dbReference>
<accession>A0A917RMV4</accession>
<reference evidence="10" key="2">
    <citation type="submission" date="2020-09" db="EMBL/GenBank/DDBJ databases">
        <authorList>
            <person name="Sun Q."/>
            <person name="Zhou Y."/>
        </authorList>
    </citation>
    <scope>NUCLEOTIDE SEQUENCE</scope>
    <source>
        <strain evidence="10">CGMCC 4.3508</strain>
    </source>
</reference>
<evidence type="ECO:0000256" key="7">
    <source>
        <dbReference type="ARBA" id="ARBA00023717"/>
    </source>
</evidence>
<evidence type="ECO:0000256" key="2">
    <source>
        <dbReference type="ARBA" id="ARBA00005254"/>
    </source>
</evidence>
<dbReference type="Proteomes" id="UP000638263">
    <property type="component" value="Unassembled WGS sequence"/>
</dbReference>
<feature type="region of interest" description="Disordered" evidence="9">
    <location>
        <begin position="1"/>
        <end position="25"/>
    </location>
</feature>
<dbReference type="EMBL" id="BMMH01000006">
    <property type="protein sequence ID" value="GGL15517.1"/>
    <property type="molecule type" value="Genomic_DNA"/>
</dbReference>
<dbReference type="SUPFAM" id="SSF52096">
    <property type="entry name" value="ClpP/crotonase"/>
    <property type="match status" value="1"/>
</dbReference>
<dbReference type="Gene3D" id="1.10.12.10">
    <property type="entry name" value="Lyase 2-enoyl-coa Hydratase, Chain A, domain 2"/>
    <property type="match status" value="1"/>
</dbReference>
<comment type="similarity">
    <text evidence="2 8">Belongs to the enoyl-CoA hydratase/isomerase family.</text>
</comment>
<name>A0A917RMV4_9NOCA</name>
<dbReference type="GO" id="GO:0004300">
    <property type="term" value="F:enoyl-CoA hydratase activity"/>
    <property type="evidence" value="ECO:0007669"/>
    <property type="project" value="UniProtKB-EC"/>
</dbReference>
<evidence type="ECO:0000313" key="11">
    <source>
        <dbReference type="Proteomes" id="UP000638263"/>
    </source>
</evidence>
<dbReference type="PROSITE" id="PS00166">
    <property type="entry name" value="ENOYL_COA_HYDRATASE"/>
    <property type="match status" value="1"/>
</dbReference>
<organism evidence="10 11">
    <name type="scientific">Nocardia jinanensis</name>
    <dbReference type="NCBI Taxonomy" id="382504"/>
    <lineage>
        <taxon>Bacteria</taxon>
        <taxon>Bacillati</taxon>
        <taxon>Actinomycetota</taxon>
        <taxon>Actinomycetes</taxon>
        <taxon>Mycobacteriales</taxon>
        <taxon>Nocardiaceae</taxon>
        <taxon>Nocardia</taxon>
    </lineage>
</organism>